<accession>A0AAD5MTE9</accession>
<keyword evidence="2" id="KW-1185">Reference proteome</keyword>
<dbReference type="Proteomes" id="UP001196413">
    <property type="component" value="Unassembled WGS sequence"/>
</dbReference>
<sequence length="144" mass="16346">MTNIIRLIQVTLQSGLILVGSKLVLNEDDHLMMRFKPGKQAGVTEEILRLYGSYYWAILIRGCSPPTIFYREACDDECIGETGRPLFLSVKEHLVGMRNSDPKTPLGTHRDQEHAGVLLRRQLLDPRTGIKNICARNRRSLLDT</sequence>
<reference evidence="1" key="1">
    <citation type="submission" date="2021-06" db="EMBL/GenBank/DDBJ databases">
        <title>Parelaphostrongylus tenuis whole genome reference sequence.</title>
        <authorList>
            <person name="Garwood T.J."/>
            <person name="Larsen P.A."/>
            <person name="Fountain-Jones N.M."/>
            <person name="Garbe J.R."/>
            <person name="Macchietto M.G."/>
            <person name="Kania S.A."/>
            <person name="Gerhold R.W."/>
            <person name="Richards J.E."/>
            <person name="Wolf T.M."/>
        </authorList>
    </citation>
    <scope>NUCLEOTIDE SEQUENCE</scope>
    <source>
        <strain evidence="1">MNPRO001-30</strain>
        <tissue evidence="1">Meninges</tissue>
    </source>
</reference>
<dbReference type="AlphaFoldDB" id="A0AAD5MTE9"/>
<organism evidence="1 2">
    <name type="scientific">Parelaphostrongylus tenuis</name>
    <name type="common">Meningeal worm</name>
    <dbReference type="NCBI Taxonomy" id="148309"/>
    <lineage>
        <taxon>Eukaryota</taxon>
        <taxon>Metazoa</taxon>
        <taxon>Ecdysozoa</taxon>
        <taxon>Nematoda</taxon>
        <taxon>Chromadorea</taxon>
        <taxon>Rhabditida</taxon>
        <taxon>Rhabditina</taxon>
        <taxon>Rhabditomorpha</taxon>
        <taxon>Strongyloidea</taxon>
        <taxon>Metastrongylidae</taxon>
        <taxon>Parelaphostrongylus</taxon>
    </lineage>
</organism>
<dbReference type="EMBL" id="JAHQIW010004949">
    <property type="protein sequence ID" value="KAJ1364340.1"/>
    <property type="molecule type" value="Genomic_DNA"/>
</dbReference>
<name>A0AAD5MTE9_PARTN</name>
<evidence type="ECO:0000313" key="1">
    <source>
        <dbReference type="EMBL" id="KAJ1364340.1"/>
    </source>
</evidence>
<protein>
    <submittedName>
        <fullName evidence="1">Uncharacterized protein</fullName>
    </submittedName>
</protein>
<proteinExistence type="predicted"/>
<comment type="caution">
    <text evidence="1">The sequence shown here is derived from an EMBL/GenBank/DDBJ whole genome shotgun (WGS) entry which is preliminary data.</text>
</comment>
<evidence type="ECO:0000313" key="2">
    <source>
        <dbReference type="Proteomes" id="UP001196413"/>
    </source>
</evidence>
<gene>
    <name evidence="1" type="ORF">KIN20_024421</name>
</gene>